<evidence type="ECO:0000259" key="2">
    <source>
        <dbReference type="PROSITE" id="PS50983"/>
    </source>
</evidence>
<sequence>MKRKQILVLVLVIYLVITMVGCSTQGATTSKTDEKISITDSLGRTVEFESSPEKVVAVGVGALRLFTYVGDVEKIVGIEEIDQKSSQGKPYVIANPSFVSLTTIGAGGPNSTPDPEQILKVEPDVIFTTLATDTVAADELQNKTGIPVVALSSGSTGLFDETLYNSLTAIGQVMGNEERSAEVIEFIKGYEADLKKRTEGINESTKQTSYVGALGSKGAQGIESTRAQYPPFVVVNAINVADQTGKPGSMMIDKEQLLQWNPARIFIDYDGIEKVKADMTANPEYYTSLDAFKTNQVDMILPYILYGTNIEVAIADAYSIGKVLYPDQFKDVDSGKIMDEVSEKLLGTKVYDQMVADYGAFGKFVQ</sequence>
<dbReference type="Pfam" id="PF01497">
    <property type="entry name" value="Peripla_BP_2"/>
    <property type="match status" value="1"/>
</dbReference>
<keyword evidence="4" id="KW-1185">Reference proteome</keyword>
<dbReference type="RefSeq" id="WP_228878380.1">
    <property type="nucleotide sequence ID" value="NZ_CABIIK010000005.1"/>
</dbReference>
<proteinExistence type="inferred from homology"/>
<evidence type="ECO:0000313" key="4">
    <source>
        <dbReference type="Proteomes" id="UP001163550"/>
    </source>
</evidence>
<dbReference type="PROSITE" id="PS51257">
    <property type="entry name" value="PROKAR_LIPOPROTEIN"/>
    <property type="match status" value="1"/>
</dbReference>
<accession>A0ABY6HG26</accession>
<organism evidence="3 4">
    <name type="scientific">Acetobacterium wieringae</name>
    <dbReference type="NCBI Taxonomy" id="52694"/>
    <lineage>
        <taxon>Bacteria</taxon>
        <taxon>Bacillati</taxon>
        <taxon>Bacillota</taxon>
        <taxon>Clostridia</taxon>
        <taxon>Eubacteriales</taxon>
        <taxon>Eubacteriaceae</taxon>
        <taxon>Acetobacterium</taxon>
    </lineage>
</organism>
<evidence type="ECO:0000256" key="1">
    <source>
        <dbReference type="ARBA" id="ARBA00008814"/>
    </source>
</evidence>
<dbReference type="PROSITE" id="PS50983">
    <property type="entry name" value="FE_B12_PBP"/>
    <property type="match status" value="1"/>
</dbReference>
<protein>
    <submittedName>
        <fullName evidence="3">Iron ABC transporter substrate-binding protein</fullName>
    </submittedName>
</protein>
<dbReference type="SUPFAM" id="SSF53807">
    <property type="entry name" value="Helical backbone' metal receptor"/>
    <property type="match status" value="1"/>
</dbReference>
<evidence type="ECO:0000313" key="3">
    <source>
        <dbReference type="EMBL" id="UYO62503.1"/>
    </source>
</evidence>
<dbReference type="Proteomes" id="UP001163550">
    <property type="component" value="Chromosome"/>
</dbReference>
<dbReference type="InterPro" id="IPR050902">
    <property type="entry name" value="ABC_Transporter_SBP"/>
</dbReference>
<reference evidence="3" key="1">
    <citation type="submission" date="2021-11" db="EMBL/GenBank/DDBJ databases">
        <title>Isoprene-degrading acetogen.</title>
        <authorList>
            <person name="Yang Y."/>
            <person name="Jin H."/>
            <person name="Yan J."/>
        </authorList>
    </citation>
    <scope>NUCLEOTIDE SEQUENCE</scope>
    <source>
        <strain evidence="3">Berkeley</strain>
    </source>
</reference>
<dbReference type="EMBL" id="CP087994">
    <property type="protein sequence ID" value="UYO62503.1"/>
    <property type="molecule type" value="Genomic_DNA"/>
</dbReference>
<dbReference type="PANTHER" id="PTHR30535:SF34">
    <property type="entry name" value="MOLYBDATE-BINDING PROTEIN MOLA"/>
    <property type="match status" value="1"/>
</dbReference>
<comment type="similarity">
    <text evidence="1">Belongs to the bacterial solute-binding protein 8 family.</text>
</comment>
<dbReference type="Gene3D" id="3.40.50.1980">
    <property type="entry name" value="Nitrogenase molybdenum iron protein domain"/>
    <property type="match status" value="2"/>
</dbReference>
<dbReference type="PANTHER" id="PTHR30535">
    <property type="entry name" value="VITAMIN B12-BINDING PROTEIN"/>
    <property type="match status" value="1"/>
</dbReference>
<dbReference type="CDD" id="cd01147">
    <property type="entry name" value="HemV-2"/>
    <property type="match status" value="1"/>
</dbReference>
<feature type="domain" description="Fe/B12 periplasmic-binding" evidence="2">
    <location>
        <begin position="54"/>
        <end position="328"/>
    </location>
</feature>
<gene>
    <name evidence="3" type="ORF">LNN31_17225</name>
</gene>
<dbReference type="InterPro" id="IPR002491">
    <property type="entry name" value="ABC_transptr_periplasmic_BD"/>
</dbReference>
<name>A0ABY6HG26_9FIRM</name>